<evidence type="ECO:0000259" key="3">
    <source>
        <dbReference type="Pfam" id="PF00206"/>
    </source>
</evidence>
<dbReference type="SUPFAM" id="SSF48557">
    <property type="entry name" value="L-aspartase-like"/>
    <property type="match status" value="1"/>
</dbReference>
<dbReference type="Gene3D" id="1.10.275.10">
    <property type="entry name" value="Fumarase/aspartase (N-terminal domain)"/>
    <property type="match status" value="1"/>
</dbReference>
<dbReference type="InterPro" id="IPR024083">
    <property type="entry name" value="Fumarase/histidase_N"/>
</dbReference>
<reference evidence="4 5" key="1">
    <citation type="submission" date="2015-10" db="EMBL/GenBank/DDBJ databases">
        <title>Draft genome sequence of Streptomyces griseoruber DSM 40281, type strain for the species Streptomyces griseoruber.</title>
        <authorList>
            <person name="Ruckert C."/>
            <person name="Winkler A."/>
            <person name="Kalinowski J."/>
            <person name="Kampfer P."/>
            <person name="Glaeser S."/>
        </authorList>
    </citation>
    <scope>NUCLEOTIDE SEQUENCE [LARGE SCALE GENOMIC DNA]</scope>
    <source>
        <strain evidence="4 5">DSM 40281</strain>
    </source>
</reference>
<dbReference type="InterPro" id="IPR008948">
    <property type="entry name" value="L-Aspartase-like"/>
</dbReference>
<dbReference type="GO" id="GO:0008797">
    <property type="term" value="F:aspartate ammonia-lyase activity"/>
    <property type="evidence" value="ECO:0007669"/>
    <property type="project" value="TreeGrafter"/>
</dbReference>
<dbReference type="GO" id="GO:0005829">
    <property type="term" value="C:cytosol"/>
    <property type="evidence" value="ECO:0007669"/>
    <property type="project" value="TreeGrafter"/>
</dbReference>
<feature type="region of interest" description="Disordered" evidence="2">
    <location>
        <begin position="80"/>
        <end position="100"/>
    </location>
</feature>
<dbReference type="PANTHER" id="PTHR42696:SF2">
    <property type="entry name" value="ASPARTATE AMMONIA-LYASE"/>
    <property type="match status" value="1"/>
</dbReference>
<gene>
    <name evidence="4" type="ORF">AQJ64_28530</name>
</gene>
<dbReference type="GO" id="GO:0006531">
    <property type="term" value="P:aspartate metabolic process"/>
    <property type="evidence" value="ECO:0007669"/>
    <property type="project" value="TreeGrafter"/>
</dbReference>
<organism evidence="4 5">
    <name type="scientific">Streptomyces griseoruber</name>
    <dbReference type="NCBI Taxonomy" id="1943"/>
    <lineage>
        <taxon>Bacteria</taxon>
        <taxon>Bacillati</taxon>
        <taxon>Actinomycetota</taxon>
        <taxon>Actinomycetes</taxon>
        <taxon>Kitasatosporales</taxon>
        <taxon>Streptomycetaceae</taxon>
        <taxon>Streptomyces</taxon>
    </lineage>
</organism>
<protein>
    <recommendedName>
        <fullName evidence="3">Fumarate lyase N-terminal domain-containing protein</fullName>
    </recommendedName>
</protein>
<dbReference type="InterPro" id="IPR022761">
    <property type="entry name" value="Fumarate_lyase_N"/>
</dbReference>
<feature type="domain" description="Fumarate lyase N-terminal" evidence="3">
    <location>
        <begin position="2"/>
        <end position="90"/>
    </location>
</feature>
<dbReference type="AlphaFoldDB" id="A0A117RA88"/>
<sequence>MPAEAYWGAHTARALENFRVSGVPVAAHPHLVRALALVKHAAALANGELGVLTPPKVEAVSAACRAIAEGRHHEQFPVDVVQGGAGTSTKSPPTTPTPRP</sequence>
<dbReference type="Pfam" id="PF00206">
    <property type="entry name" value="Lyase_1"/>
    <property type="match status" value="1"/>
</dbReference>
<keyword evidence="5" id="KW-1185">Reference proteome</keyword>
<dbReference type="PANTHER" id="PTHR42696">
    <property type="entry name" value="ASPARTATE AMMONIA-LYASE"/>
    <property type="match status" value="1"/>
</dbReference>
<proteinExistence type="predicted"/>
<keyword evidence="1" id="KW-0456">Lyase</keyword>
<evidence type="ECO:0000256" key="1">
    <source>
        <dbReference type="ARBA" id="ARBA00023239"/>
    </source>
</evidence>
<name>A0A117RA88_9ACTN</name>
<dbReference type="STRING" id="1943.AQJ64_28530"/>
<evidence type="ECO:0000313" key="4">
    <source>
        <dbReference type="EMBL" id="KUN79679.1"/>
    </source>
</evidence>
<dbReference type="Proteomes" id="UP000052982">
    <property type="component" value="Unassembled WGS sequence"/>
</dbReference>
<comment type="caution">
    <text evidence="4">The sequence shown here is derived from an EMBL/GenBank/DDBJ whole genome shotgun (WGS) entry which is preliminary data.</text>
</comment>
<evidence type="ECO:0000256" key="2">
    <source>
        <dbReference type="SAM" id="MobiDB-lite"/>
    </source>
</evidence>
<accession>A0A117RA88</accession>
<dbReference type="EMBL" id="LMWW01000047">
    <property type="protein sequence ID" value="KUN79679.1"/>
    <property type="molecule type" value="Genomic_DNA"/>
</dbReference>
<dbReference type="InterPro" id="IPR051546">
    <property type="entry name" value="Aspartate_Ammonia-Lyase"/>
</dbReference>
<evidence type="ECO:0000313" key="5">
    <source>
        <dbReference type="Proteomes" id="UP000052982"/>
    </source>
</evidence>